<proteinExistence type="predicted"/>
<evidence type="ECO:0000313" key="2">
    <source>
        <dbReference type="Proteomes" id="UP000034048"/>
    </source>
</evidence>
<evidence type="ECO:0000313" key="1">
    <source>
        <dbReference type="EMBL" id="KKR13459.1"/>
    </source>
</evidence>
<comment type="caution">
    <text evidence="1">The sequence shown here is derived from an EMBL/GenBank/DDBJ whole genome shotgun (WGS) entry which is preliminary data.</text>
</comment>
<dbReference type="Proteomes" id="UP000034048">
    <property type="component" value="Unassembled WGS sequence"/>
</dbReference>
<dbReference type="EMBL" id="LBWS01000046">
    <property type="protein sequence ID" value="KKR13459.1"/>
    <property type="molecule type" value="Genomic_DNA"/>
</dbReference>
<sequence length="161" mass="18548">MELLLKTVASVKEEINVELQEAQKALDEAQVQVINHCKILDSLVDECVIIDDATIDKYTINDPVKANEEVIATINDRIIKCLWAVRESLRIEGKEKIEHNETLPKKLKKSKQEMIALLKEDVMKTKMYDEIFWKTLRQIIPSCPNSIGLKANWQVVKCQED</sequence>
<reference evidence="1 2" key="1">
    <citation type="journal article" date="2015" name="Nature">
        <title>rRNA introns, odd ribosomes, and small enigmatic genomes across a large radiation of phyla.</title>
        <authorList>
            <person name="Brown C.T."/>
            <person name="Hug L.A."/>
            <person name="Thomas B.C."/>
            <person name="Sharon I."/>
            <person name="Castelle C.J."/>
            <person name="Singh A."/>
            <person name="Wilkins M.J."/>
            <person name="Williams K.H."/>
            <person name="Banfield J.F."/>
        </authorList>
    </citation>
    <scope>NUCLEOTIDE SEQUENCE [LARGE SCALE GENOMIC DNA]</scope>
</reference>
<name>A0A0G0NBB2_9BACT</name>
<protein>
    <submittedName>
        <fullName evidence="1">Uncharacterized protein</fullName>
    </submittedName>
</protein>
<dbReference type="AlphaFoldDB" id="A0A0G0NBB2"/>
<organism evidence="1 2">
    <name type="scientific">Candidatus Falkowbacteria bacterium GW2011_GWA2_39_24</name>
    <dbReference type="NCBI Taxonomy" id="1618634"/>
    <lineage>
        <taxon>Bacteria</taxon>
        <taxon>Candidatus Falkowiibacteriota</taxon>
    </lineage>
</organism>
<gene>
    <name evidence="1" type="ORF">UT42_C0046G0002</name>
</gene>
<accession>A0A0G0NBB2</accession>